<organism evidence="10 11">
    <name type="scientific">Fusobacterium necrophorum</name>
    <dbReference type="NCBI Taxonomy" id="859"/>
    <lineage>
        <taxon>Bacteria</taxon>
        <taxon>Fusobacteriati</taxon>
        <taxon>Fusobacteriota</taxon>
        <taxon>Fusobacteriia</taxon>
        <taxon>Fusobacteriales</taxon>
        <taxon>Fusobacteriaceae</taxon>
        <taxon>Fusobacterium</taxon>
    </lineage>
</organism>
<dbReference type="EMBL" id="SBAP01000001">
    <property type="protein sequence ID" value="RXZ71580.1"/>
    <property type="molecule type" value="Genomic_DNA"/>
</dbReference>
<keyword evidence="4" id="KW-0206">Cytoskeleton</keyword>
<evidence type="ECO:0000259" key="9">
    <source>
        <dbReference type="PROSITE" id="PS51208"/>
    </source>
</evidence>
<dbReference type="InterPro" id="IPR005546">
    <property type="entry name" value="Autotransporte_beta"/>
</dbReference>
<dbReference type="Pfam" id="PF03797">
    <property type="entry name" value="Autotransporter"/>
    <property type="match status" value="1"/>
</dbReference>
<feature type="region of interest" description="Disordered" evidence="7">
    <location>
        <begin position="867"/>
        <end position="890"/>
    </location>
</feature>
<evidence type="ECO:0000313" key="11">
    <source>
        <dbReference type="Proteomes" id="UP000289216"/>
    </source>
</evidence>
<dbReference type="GO" id="GO:0005856">
    <property type="term" value="C:cytoskeleton"/>
    <property type="evidence" value="ECO:0007669"/>
    <property type="project" value="UniProtKB-SubCell"/>
</dbReference>
<evidence type="ECO:0000256" key="2">
    <source>
        <dbReference type="ARBA" id="ARBA00022490"/>
    </source>
</evidence>
<dbReference type="PROSITE" id="PS51208">
    <property type="entry name" value="AUTOTRANSPORTER"/>
    <property type="match status" value="1"/>
</dbReference>
<keyword evidence="3 6" id="KW-0175">Coiled coil</keyword>
<keyword evidence="2" id="KW-0963">Cytoplasm</keyword>
<dbReference type="Proteomes" id="UP000289216">
    <property type="component" value="Unassembled WGS sequence"/>
</dbReference>
<keyword evidence="8" id="KW-0732">Signal</keyword>
<feature type="coiled-coil region" evidence="6">
    <location>
        <begin position="1019"/>
        <end position="1078"/>
    </location>
</feature>
<evidence type="ECO:0000256" key="6">
    <source>
        <dbReference type="SAM" id="Coils"/>
    </source>
</evidence>
<dbReference type="SMART" id="SM00869">
    <property type="entry name" value="Autotransporter"/>
    <property type="match status" value="1"/>
</dbReference>
<evidence type="ECO:0000256" key="5">
    <source>
        <dbReference type="PROSITE-ProRule" id="PRU00182"/>
    </source>
</evidence>
<protein>
    <submittedName>
        <fullName evidence="10">Autotransporter domain-containing protein</fullName>
    </submittedName>
</protein>
<feature type="domain" description="Autotransporter" evidence="9">
    <location>
        <begin position="1151"/>
        <end position="1435"/>
    </location>
</feature>
<dbReference type="GO" id="GO:0003723">
    <property type="term" value="F:RNA binding"/>
    <property type="evidence" value="ECO:0007669"/>
    <property type="project" value="UniProtKB-KW"/>
</dbReference>
<dbReference type="PANTHER" id="PTHR18861">
    <property type="entry name" value="ELKS/RAB6-INTERACTING/CAST PROTEIN"/>
    <property type="match status" value="1"/>
</dbReference>
<comment type="caution">
    <text evidence="10">The sequence shown here is derived from an EMBL/GenBank/DDBJ whole genome shotgun (WGS) entry which is preliminary data.</text>
</comment>
<dbReference type="InterPro" id="IPR036709">
    <property type="entry name" value="Autotransporte_beta_dom_sf"/>
</dbReference>
<proteinExistence type="predicted"/>
<feature type="coiled-coil region" evidence="6">
    <location>
        <begin position="519"/>
        <end position="553"/>
    </location>
</feature>
<evidence type="ECO:0000313" key="10">
    <source>
        <dbReference type="EMBL" id="RXZ71580.1"/>
    </source>
</evidence>
<evidence type="ECO:0000256" key="7">
    <source>
        <dbReference type="SAM" id="MobiDB-lite"/>
    </source>
</evidence>
<comment type="subcellular location">
    <subcellularLocation>
        <location evidence="1">Cytoplasm</location>
        <location evidence="1">Cytoskeleton</location>
    </subcellularLocation>
</comment>
<evidence type="ECO:0000256" key="4">
    <source>
        <dbReference type="ARBA" id="ARBA00023212"/>
    </source>
</evidence>
<feature type="coiled-coil region" evidence="6">
    <location>
        <begin position="421"/>
        <end position="474"/>
    </location>
</feature>
<sequence length="1435" mass="166293">MRLKKRTLILALIIAANSSYAKEYYFEQETEDKEKNTEIKKILEGWKNKSFLVKELKEKIKKMKPESSMEVITEGDKLYIRTKEKPEEKILVGKRSETYQLEKGEAPDYRVAHDAEHQDDPIERGGYEGALRIVDQENRQNGISNRYFNAEDKMEKTFDNVNFVPVAQYVNNGEQGMFSSDSIKTNKNPMSGYHSFEEWEKLTKNPEEMKKFIEENRDKFSSVRRSNQKRFFFGNGNTVKDIIMTGKENFDKKMQEKENMQYTFTGTYQNIDNTKKNQLNISMKDFKEKIEGKSREEVAKFLKTKLEEKQKSDTDNEKIKDKKFEIKDGDLYTIEGDKSWKVYWTLEPVTVLAETMSEKLKDEVFSKIYVYHEKKEGTDSAGRILYTKDGSILVEDTLNYNKDMIDVGKKLYGDVYNDKSLEKYLEEKLKEKKEKKAEEKASLQEEMKKFSEEMKEALDKKSKLEEEKEKCEKKCESKIMPLKEDDNGDKYIDWSKLETMTEEDVDKNYPKLSQEGKDYLKAYVAKKKVEKKLEELEKEIKEKKDKIEEKYKESGIDDKVIIVNNLGKNVEFRGRGTILGTVDLGEGYNELSIGGNLTGRYGTNIIMGADSSFKGIKKVSLGQDIDDDKFNEGAVSGTASLTLDIDPTIKNSQGHLTKHLLHNTQDKNILFLKYGSSGLDPNSYPDDFNMQMMLSRIGENGVIDMGRKLSHQVLDTKNGVHRTLHINMTSDSIAHHLYQEKTEENSENKDKNTLLKVEVKDKIKRLSEEENDVYGSIVNSKRLGILHPTLTNTNKKISFSYKYGMNYEDKNLKLVQAIKDGKNLEEILEHNSEFHLNEEQKEKAKKYLEDIQDRKNKDLKYVHEKMEENKKGVQQTKEELEKEQKEEKEISDKIQKMEEELKKLPEMRSSEEYKKLNPEQKLEKTLQEMDFSDMHKQLDHIPNYKNFTEEKENHPCYQKLKTFKEALNNSALEEWKKKYPDSPLIQELDEKIKGFEHDFGQYTHCTESKWTRDYCAKYLKQGEAKAEEIDAILKQLTNEEKYKEKIEKEKKETLEPKQKEVTEKKTLLENKQKTMEEETETALYAKDHLKGNKDYQKLRNLLYYTLREEEALSELKEMISQMKDTNIYSKVNKIAKNELSTYTNLPFDKNRSLSKKTQYARGGFISARTVQNNFKGNTYTAYGLYEKQLDKNSYLGVMFGGANTNHTLTHNKRTAKTTPTNSTAKGVSLYTGAYYGKKLYQELDWISGVGVQYGNYKVERHLKNNYQGLDSNGKVKVGALSTYSGLILYYPLQEDVEVQLKGILSYSYLNQGKIKESNGLNLDIQSKDYHYLDSELGVSLNKTLYDFGVKSNLSAGISAISGLAGYKNKDLKAKIHGSTSSFNIKGDKTKKDAVKLFMDYNVQMDAGFNYGLEGTYISNQDESNVKIGIKAGYSF</sequence>
<feature type="chain" id="PRO_5020985423" evidence="8">
    <location>
        <begin position="22"/>
        <end position="1435"/>
    </location>
</feature>
<dbReference type="PROSITE" id="PS50889">
    <property type="entry name" value="S4"/>
    <property type="match status" value="1"/>
</dbReference>
<keyword evidence="5" id="KW-0694">RNA-binding</keyword>
<evidence type="ECO:0000256" key="8">
    <source>
        <dbReference type="SAM" id="SignalP"/>
    </source>
</evidence>
<name>A0A4Q2L3Z5_9FUSO</name>
<dbReference type="PANTHER" id="PTHR18861:SF0">
    <property type="entry name" value="BRUCHPILOT, ISOFORM J"/>
    <property type="match status" value="1"/>
</dbReference>
<evidence type="ECO:0000256" key="3">
    <source>
        <dbReference type="ARBA" id="ARBA00023054"/>
    </source>
</evidence>
<feature type="signal peptide" evidence="8">
    <location>
        <begin position="1"/>
        <end position="21"/>
    </location>
</feature>
<dbReference type="Gene3D" id="2.40.128.130">
    <property type="entry name" value="Autotransporter beta-domain"/>
    <property type="match status" value="1"/>
</dbReference>
<dbReference type="RefSeq" id="WP_129490266.1">
    <property type="nucleotide sequence ID" value="NZ_SBAP01000001.1"/>
</dbReference>
<accession>A0A4Q2L3Z5</accession>
<gene>
    <name evidence="10" type="ORF">EPT53_00275</name>
</gene>
<dbReference type="SUPFAM" id="SSF103515">
    <property type="entry name" value="Autotransporter"/>
    <property type="match status" value="1"/>
</dbReference>
<evidence type="ECO:0000256" key="1">
    <source>
        <dbReference type="ARBA" id="ARBA00004245"/>
    </source>
</evidence>
<reference evidence="10 11" key="1">
    <citation type="submission" date="2019-01" db="EMBL/GenBank/DDBJ databases">
        <title>Fusobacterium necrophorum Isolated From the Uterus of Dairy Cows.</title>
        <authorList>
            <person name="Francis A.M."/>
        </authorList>
    </citation>
    <scope>NUCLEOTIDE SEQUENCE [LARGE SCALE GENOMIC DNA]</scope>
    <source>
        <strain evidence="10 11">KG35</strain>
    </source>
</reference>